<dbReference type="InterPro" id="IPR012338">
    <property type="entry name" value="Beta-lactam/transpept-like"/>
</dbReference>
<evidence type="ECO:0000256" key="4">
    <source>
        <dbReference type="ARBA" id="ARBA00022960"/>
    </source>
</evidence>
<dbReference type="OrthoDB" id="9791132at2"/>
<gene>
    <name evidence="12" type="ORF">DES53_103344</name>
</gene>
<evidence type="ECO:0000256" key="2">
    <source>
        <dbReference type="ARBA" id="ARBA00022729"/>
    </source>
</evidence>
<evidence type="ECO:0000256" key="9">
    <source>
        <dbReference type="RuleBase" id="RU004016"/>
    </source>
</evidence>
<dbReference type="RefSeq" id="WP_113958470.1">
    <property type="nucleotide sequence ID" value="NZ_QNRR01000003.1"/>
</dbReference>
<comment type="similarity">
    <text evidence="1 9">Belongs to the peptidase S11 family.</text>
</comment>
<dbReference type="Gene3D" id="3.40.710.10">
    <property type="entry name" value="DD-peptidase/beta-lactamase superfamily"/>
    <property type="match status" value="1"/>
</dbReference>
<keyword evidence="12" id="KW-0645">Protease</keyword>
<evidence type="ECO:0000259" key="11">
    <source>
        <dbReference type="Pfam" id="PF00768"/>
    </source>
</evidence>
<keyword evidence="13" id="KW-1185">Reference proteome</keyword>
<evidence type="ECO:0000256" key="3">
    <source>
        <dbReference type="ARBA" id="ARBA00022801"/>
    </source>
</evidence>
<evidence type="ECO:0000256" key="10">
    <source>
        <dbReference type="SAM" id="Coils"/>
    </source>
</evidence>
<feature type="active site" evidence="7">
    <location>
        <position position="212"/>
    </location>
</feature>
<evidence type="ECO:0000256" key="8">
    <source>
        <dbReference type="PIRSR" id="PIRSR618044-2"/>
    </source>
</evidence>
<dbReference type="InterPro" id="IPR018044">
    <property type="entry name" value="Peptidase_S11"/>
</dbReference>
<keyword evidence="5" id="KW-0573">Peptidoglycan synthesis</keyword>
<dbReference type="GO" id="GO:0006508">
    <property type="term" value="P:proteolysis"/>
    <property type="evidence" value="ECO:0007669"/>
    <property type="project" value="InterPro"/>
</dbReference>
<protein>
    <submittedName>
        <fullName evidence="12">D-alanyl-D-alanine carboxypeptidase-like protein</fullName>
    </submittedName>
</protein>
<organism evidence="12 13">
    <name type="scientific">Roseimicrobium gellanilyticum</name>
    <dbReference type="NCBI Taxonomy" id="748857"/>
    <lineage>
        <taxon>Bacteria</taxon>
        <taxon>Pseudomonadati</taxon>
        <taxon>Verrucomicrobiota</taxon>
        <taxon>Verrucomicrobiia</taxon>
        <taxon>Verrucomicrobiales</taxon>
        <taxon>Verrucomicrobiaceae</taxon>
        <taxon>Roseimicrobium</taxon>
    </lineage>
</organism>
<comment type="caution">
    <text evidence="12">The sequence shown here is derived from an EMBL/GenBank/DDBJ whole genome shotgun (WGS) entry which is preliminary data.</text>
</comment>
<name>A0A366HPB7_9BACT</name>
<dbReference type="Pfam" id="PF00768">
    <property type="entry name" value="Peptidase_S11"/>
    <property type="match status" value="1"/>
</dbReference>
<accession>A0A366HPB7</accession>
<keyword evidence="6" id="KW-0961">Cell wall biogenesis/degradation</keyword>
<dbReference type="GO" id="GO:0009252">
    <property type="term" value="P:peptidoglycan biosynthetic process"/>
    <property type="evidence" value="ECO:0007669"/>
    <property type="project" value="UniProtKB-KW"/>
</dbReference>
<evidence type="ECO:0000256" key="5">
    <source>
        <dbReference type="ARBA" id="ARBA00022984"/>
    </source>
</evidence>
<dbReference type="EMBL" id="QNRR01000003">
    <property type="protein sequence ID" value="RBP45346.1"/>
    <property type="molecule type" value="Genomic_DNA"/>
</dbReference>
<dbReference type="AlphaFoldDB" id="A0A366HPB7"/>
<proteinExistence type="inferred from homology"/>
<keyword evidence="12" id="KW-0121">Carboxypeptidase</keyword>
<keyword evidence="2" id="KW-0732">Signal</keyword>
<feature type="active site" description="Proton acceptor" evidence="7">
    <location>
        <position position="160"/>
    </location>
</feature>
<dbReference type="GO" id="GO:0008360">
    <property type="term" value="P:regulation of cell shape"/>
    <property type="evidence" value="ECO:0007669"/>
    <property type="project" value="UniProtKB-KW"/>
</dbReference>
<dbReference type="Proteomes" id="UP000253426">
    <property type="component" value="Unassembled WGS sequence"/>
</dbReference>
<dbReference type="PANTHER" id="PTHR21581:SF6">
    <property type="entry name" value="TRAFFICKING PROTEIN PARTICLE COMPLEX SUBUNIT 12"/>
    <property type="match status" value="1"/>
</dbReference>
<evidence type="ECO:0000256" key="1">
    <source>
        <dbReference type="ARBA" id="ARBA00007164"/>
    </source>
</evidence>
<evidence type="ECO:0000313" key="12">
    <source>
        <dbReference type="EMBL" id="RBP45346.1"/>
    </source>
</evidence>
<keyword evidence="4" id="KW-0133">Cell shape</keyword>
<feature type="coiled-coil region" evidence="10">
    <location>
        <begin position="67"/>
        <end position="112"/>
    </location>
</feature>
<sequence>MLSCGSPSHTAPTLLKSGNKLRRHGSRWLALLPALLICSCDNPEKLDSAIEALKTREQRVVTREASLLEHEQSLAEKERQLAESAAKLEKERRELEAKRTQLLADIAKAKRYQEALLLREKRGPAPKVVAERVMVIDPESDEVLLERNADRKGPIASTQKLLTALLVVESGRLDEMMTIEEADCKCPPVRIGLKAGETYSRRSLLTALMVKSSNDIAQALARDHAGSQVAFAAQMNARAKELGMNDSHFVNPNGLPADGQYSTARDLAKLAKAADALPQIRAMVSNRTYTFKRPDGREETLENTNRVLRTYQYCDGMKTGYTNLSGYCLVASGEKEGRRRIVVVLNSTSYSVWRDAQALLEWSLQG</sequence>
<dbReference type="GO" id="GO:0071555">
    <property type="term" value="P:cell wall organization"/>
    <property type="evidence" value="ECO:0007669"/>
    <property type="project" value="UniProtKB-KW"/>
</dbReference>
<evidence type="ECO:0000256" key="7">
    <source>
        <dbReference type="PIRSR" id="PIRSR618044-1"/>
    </source>
</evidence>
<dbReference type="InterPro" id="IPR001967">
    <property type="entry name" value="Peptidase_S11_N"/>
</dbReference>
<evidence type="ECO:0000313" key="13">
    <source>
        <dbReference type="Proteomes" id="UP000253426"/>
    </source>
</evidence>
<dbReference type="GO" id="GO:0009002">
    <property type="term" value="F:serine-type D-Ala-D-Ala carboxypeptidase activity"/>
    <property type="evidence" value="ECO:0007669"/>
    <property type="project" value="InterPro"/>
</dbReference>
<feature type="active site" description="Acyl-ester intermediate" evidence="7">
    <location>
        <position position="157"/>
    </location>
</feature>
<keyword evidence="3" id="KW-0378">Hydrolase</keyword>
<dbReference type="SUPFAM" id="SSF56601">
    <property type="entry name" value="beta-lactamase/transpeptidase-like"/>
    <property type="match status" value="1"/>
</dbReference>
<dbReference type="PANTHER" id="PTHR21581">
    <property type="entry name" value="D-ALANYL-D-ALANINE CARBOXYPEPTIDASE"/>
    <property type="match status" value="1"/>
</dbReference>
<reference evidence="12 13" key="1">
    <citation type="submission" date="2018-06" db="EMBL/GenBank/DDBJ databases">
        <title>Genomic Encyclopedia of Type Strains, Phase IV (KMG-IV): sequencing the most valuable type-strain genomes for metagenomic binning, comparative biology and taxonomic classification.</title>
        <authorList>
            <person name="Goeker M."/>
        </authorList>
    </citation>
    <scope>NUCLEOTIDE SEQUENCE [LARGE SCALE GENOMIC DNA]</scope>
    <source>
        <strain evidence="12 13">DSM 25532</strain>
    </source>
</reference>
<feature type="domain" description="Peptidase S11 D-alanyl-D-alanine carboxypeptidase A N-terminal" evidence="11">
    <location>
        <begin position="125"/>
        <end position="347"/>
    </location>
</feature>
<evidence type="ECO:0000256" key="6">
    <source>
        <dbReference type="ARBA" id="ARBA00023316"/>
    </source>
</evidence>
<keyword evidence="10" id="KW-0175">Coiled coil</keyword>
<feature type="binding site" evidence="8">
    <location>
        <position position="318"/>
    </location>
    <ligand>
        <name>substrate</name>
    </ligand>
</feature>
<dbReference type="PRINTS" id="PR00725">
    <property type="entry name" value="DADACBPTASE1"/>
</dbReference>